<dbReference type="Gene3D" id="3.30.40.10">
    <property type="entry name" value="Zinc/RING finger domain, C3HC4 (zinc finger)"/>
    <property type="match status" value="1"/>
</dbReference>
<proteinExistence type="predicted"/>
<dbReference type="GO" id="GO:0008021">
    <property type="term" value="C:synaptic vesicle"/>
    <property type="evidence" value="ECO:0007669"/>
    <property type="project" value="InterPro"/>
</dbReference>
<dbReference type="Proteomes" id="UP000001593">
    <property type="component" value="Unassembled WGS sequence"/>
</dbReference>
<dbReference type="PhylomeDB" id="A7S354"/>
<sequence>MGDIEVEAENRWTCPNDRQLVLRAKLNAGWSFHSGGPAKKPAKTTISEAEQEIIKNVIQRADRIQLQEEGRVGRLVEKLENLRNNAIGNGRDTCLLCASKFGLLKTIDKECDICEKNVCEKCGVDTHNSVGQPIWLCVLCSEQRELWKKTGAWFFKSIPKY</sequence>
<dbReference type="InterPro" id="IPR011011">
    <property type="entry name" value="Znf_FYVE_PHD"/>
</dbReference>
<dbReference type="CDD" id="cd15746">
    <property type="entry name" value="FYVE_RP3A_like"/>
    <property type="match status" value="1"/>
</dbReference>
<dbReference type="InParanoid" id="A7S354"/>
<keyword evidence="8" id="KW-1185">Reference proteome</keyword>
<name>A7S354_NEMVE</name>
<dbReference type="InterPro" id="IPR041282">
    <property type="entry name" value="FYVE_2"/>
</dbReference>
<keyword evidence="3" id="KW-0862">Zinc</keyword>
<dbReference type="EMBL" id="DS469571">
    <property type="protein sequence ID" value="EDO41935.1"/>
    <property type="molecule type" value="Genomic_DNA"/>
</dbReference>
<evidence type="ECO:0000256" key="3">
    <source>
        <dbReference type="ARBA" id="ARBA00022833"/>
    </source>
</evidence>
<evidence type="ECO:0000256" key="4">
    <source>
        <dbReference type="PROSITE-ProRule" id="PRU00091"/>
    </source>
</evidence>
<dbReference type="STRING" id="45351.A7S354"/>
<evidence type="ECO:0000256" key="2">
    <source>
        <dbReference type="ARBA" id="ARBA00022771"/>
    </source>
</evidence>
<dbReference type="GO" id="GO:0006887">
    <property type="term" value="P:exocytosis"/>
    <property type="evidence" value="ECO:0007669"/>
    <property type="project" value="InterPro"/>
</dbReference>
<protein>
    <recommendedName>
        <fullName evidence="9">Rabphilin</fullName>
    </recommendedName>
</protein>
<dbReference type="GO" id="GO:0008270">
    <property type="term" value="F:zinc ion binding"/>
    <property type="evidence" value="ECO:0007669"/>
    <property type="project" value="UniProtKB-KW"/>
</dbReference>
<evidence type="ECO:0000256" key="1">
    <source>
        <dbReference type="ARBA" id="ARBA00022723"/>
    </source>
</evidence>
<feature type="domain" description="FYVE-type" evidence="5">
    <location>
        <begin position="88"/>
        <end position="145"/>
    </location>
</feature>
<dbReference type="GO" id="GO:0016020">
    <property type="term" value="C:membrane"/>
    <property type="evidence" value="ECO:0007669"/>
    <property type="project" value="InterPro"/>
</dbReference>
<dbReference type="PANTHER" id="PTHR45729:SF6">
    <property type="entry name" value="RABPHILIN, ISOFORM A"/>
    <property type="match status" value="1"/>
</dbReference>
<accession>A7S354</accession>
<reference evidence="7 8" key="1">
    <citation type="journal article" date="2007" name="Science">
        <title>Sea anemone genome reveals ancestral eumetazoan gene repertoire and genomic organization.</title>
        <authorList>
            <person name="Putnam N.H."/>
            <person name="Srivastava M."/>
            <person name="Hellsten U."/>
            <person name="Dirks B."/>
            <person name="Chapman J."/>
            <person name="Salamov A."/>
            <person name="Terry A."/>
            <person name="Shapiro H."/>
            <person name="Lindquist E."/>
            <person name="Kapitonov V.V."/>
            <person name="Jurka J."/>
            <person name="Genikhovich G."/>
            <person name="Grigoriev I.V."/>
            <person name="Lucas S.M."/>
            <person name="Steele R.E."/>
            <person name="Finnerty J.R."/>
            <person name="Technau U."/>
            <person name="Martindale M.Q."/>
            <person name="Rokhsar D.S."/>
        </authorList>
    </citation>
    <scope>NUCLEOTIDE SEQUENCE [LARGE SCALE GENOMIC DNA]</scope>
    <source>
        <strain evidence="8">CH2 X CH6</strain>
    </source>
</reference>
<dbReference type="InterPro" id="IPR030541">
    <property type="entry name" value="FYVE_RBF-1"/>
</dbReference>
<evidence type="ECO:0000259" key="6">
    <source>
        <dbReference type="PROSITE" id="PS50916"/>
    </source>
</evidence>
<dbReference type="Pfam" id="PF02318">
    <property type="entry name" value="FYVE_2"/>
    <property type="match status" value="1"/>
</dbReference>
<evidence type="ECO:0008006" key="9">
    <source>
        <dbReference type="Google" id="ProtNLM"/>
    </source>
</evidence>
<dbReference type="PROSITE" id="PS50178">
    <property type="entry name" value="ZF_FYVE"/>
    <property type="match status" value="1"/>
</dbReference>
<dbReference type="GO" id="GO:0006886">
    <property type="term" value="P:intracellular protein transport"/>
    <property type="evidence" value="ECO:0007669"/>
    <property type="project" value="InterPro"/>
</dbReference>
<dbReference type="InterPro" id="IPR043566">
    <property type="entry name" value="Rabphilin/DOC2/Noc2"/>
</dbReference>
<dbReference type="HOGENOM" id="CLU_117933_0_0_1"/>
<dbReference type="AlphaFoldDB" id="A7S354"/>
<evidence type="ECO:0000313" key="7">
    <source>
        <dbReference type="EMBL" id="EDO41935.1"/>
    </source>
</evidence>
<dbReference type="SUPFAM" id="SSF57903">
    <property type="entry name" value="FYVE/PHD zinc finger"/>
    <property type="match status" value="1"/>
</dbReference>
<dbReference type="PANTHER" id="PTHR45729">
    <property type="entry name" value="RABPHILIN, ISOFORM A"/>
    <property type="match status" value="1"/>
</dbReference>
<dbReference type="InterPro" id="IPR017455">
    <property type="entry name" value="Znf_FYVE-rel"/>
</dbReference>
<keyword evidence="1" id="KW-0479">Metal-binding</keyword>
<gene>
    <name evidence="7" type="ORF">NEMVEDRAFT_v1g102493</name>
</gene>
<evidence type="ECO:0000313" key="8">
    <source>
        <dbReference type="Proteomes" id="UP000001593"/>
    </source>
</evidence>
<feature type="non-terminal residue" evidence="7">
    <location>
        <position position="1"/>
    </location>
</feature>
<dbReference type="PROSITE" id="PS50916">
    <property type="entry name" value="RABBD"/>
    <property type="match status" value="1"/>
</dbReference>
<dbReference type="InterPro" id="IPR013083">
    <property type="entry name" value="Znf_RING/FYVE/PHD"/>
</dbReference>
<dbReference type="OMA" id="TCPNDRE"/>
<dbReference type="eggNOG" id="KOG1013">
    <property type="taxonomic scope" value="Eukaryota"/>
</dbReference>
<organism evidence="7 8">
    <name type="scientific">Nematostella vectensis</name>
    <name type="common">Starlet sea anemone</name>
    <dbReference type="NCBI Taxonomy" id="45351"/>
    <lineage>
        <taxon>Eukaryota</taxon>
        <taxon>Metazoa</taxon>
        <taxon>Cnidaria</taxon>
        <taxon>Anthozoa</taxon>
        <taxon>Hexacorallia</taxon>
        <taxon>Actiniaria</taxon>
        <taxon>Edwardsiidae</taxon>
        <taxon>Nematostella</taxon>
    </lineage>
</organism>
<keyword evidence="2 4" id="KW-0863">Zinc-finger</keyword>
<evidence type="ECO:0000259" key="5">
    <source>
        <dbReference type="PROSITE" id="PS50178"/>
    </source>
</evidence>
<dbReference type="GO" id="GO:0031267">
    <property type="term" value="F:small GTPase binding"/>
    <property type="evidence" value="ECO:0007669"/>
    <property type="project" value="InterPro"/>
</dbReference>
<dbReference type="InterPro" id="IPR010911">
    <property type="entry name" value="Rab_BD"/>
</dbReference>
<feature type="domain" description="RabBD" evidence="6">
    <location>
        <begin position="40"/>
        <end position="157"/>
    </location>
</feature>